<comment type="pathway">
    <text evidence="1 14">Amino-acid biosynthesis; L-threonine biosynthesis; L-threonine from L-aspartate: step 3/5.</text>
</comment>
<dbReference type="GO" id="GO:0050661">
    <property type="term" value="F:NADP binding"/>
    <property type="evidence" value="ECO:0007669"/>
    <property type="project" value="InterPro"/>
</dbReference>
<dbReference type="EMBL" id="BMIR01000015">
    <property type="protein sequence ID" value="GGE48427.1"/>
    <property type="molecule type" value="Genomic_DNA"/>
</dbReference>
<comment type="caution">
    <text evidence="18">The sequence shown here is derived from an EMBL/GenBank/DDBJ whole genome shotgun (WGS) entry which is preliminary data.</text>
</comment>
<evidence type="ECO:0000256" key="12">
    <source>
        <dbReference type="PIRSR" id="PIRSR036497-1"/>
    </source>
</evidence>
<keyword evidence="7 14" id="KW-0791">Threonine biosynthesis</keyword>
<evidence type="ECO:0000256" key="2">
    <source>
        <dbReference type="ARBA" id="ARBA00005062"/>
    </source>
</evidence>
<dbReference type="PANTHER" id="PTHR43331">
    <property type="entry name" value="HOMOSERINE DEHYDROGENASE"/>
    <property type="match status" value="1"/>
</dbReference>
<keyword evidence="10 14" id="KW-0486">Methionine biosynthesis</keyword>
<dbReference type="AlphaFoldDB" id="A0A8J2YKN6"/>
<organism evidence="18 19">
    <name type="scientific">Pullulanibacillus camelliae</name>
    <dbReference type="NCBI Taxonomy" id="1707096"/>
    <lineage>
        <taxon>Bacteria</taxon>
        <taxon>Bacillati</taxon>
        <taxon>Bacillota</taxon>
        <taxon>Bacilli</taxon>
        <taxon>Bacillales</taxon>
        <taxon>Sporolactobacillaceae</taxon>
        <taxon>Pullulanibacillus</taxon>
    </lineage>
</organism>
<reference evidence="18" key="2">
    <citation type="submission" date="2020-09" db="EMBL/GenBank/DDBJ databases">
        <authorList>
            <person name="Sun Q."/>
            <person name="Zhou Y."/>
        </authorList>
    </citation>
    <scope>NUCLEOTIDE SEQUENCE</scope>
    <source>
        <strain evidence="18">CGMCC 1.15371</strain>
    </source>
</reference>
<dbReference type="EC" id="1.1.1.3" evidence="4 14"/>
<evidence type="ECO:0000256" key="1">
    <source>
        <dbReference type="ARBA" id="ARBA00005056"/>
    </source>
</evidence>
<evidence type="ECO:0000256" key="15">
    <source>
        <dbReference type="RuleBase" id="RU004171"/>
    </source>
</evidence>
<dbReference type="Gene3D" id="3.30.360.10">
    <property type="entry name" value="Dihydrodipicolinate Reductase, domain 2"/>
    <property type="match status" value="1"/>
</dbReference>
<evidence type="ECO:0000259" key="17">
    <source>
        <dbReference type="Pfam" id="PF03447"/>
    </source>
</evidence>
<accession>A0A8J2YKN6</accession>
<feature type="domain" description="Aspartate/homoserine dehydrogenase NAD-binding" evidence="17">
    <location>
        <begin position="9"/>
        <end position="126"/>
    </location>
</feature>
<dbReference type="GO" id="GO:0004412">
    <property type="term" value="F:homoserine dehydrogenase activity"/>
    <property type="evidence" value="ECO:0007669"/>
    <property type="project" value="UniProtKB-EC"/>
</dbReference>
<comment type="pathway">
    <text evidence="2 14">Amino-acid biosynthesis; L-methionine biosynthesis via de novo pathway; L-homoserine from L-aspartate: step 3/3.</text>
</comment>
<evidence type="ECO:0000313" key="18">
    <source>
        <dbReference type="EMBL" id="GGE48427.1"/>
    </source>
</evidence>
<reference evidence="18" key="1">
    <citation type="journal article" date="2014" name="Int. J. Syst. Evol. Microbiol.">
        <title>Complete genome sequence of Corynebacterium casei LMG S-19264T (=DSM 44701T), isolated from a smear-ripened cheese.</title>
        <authorList>
            <consortium name="US DOE Joint Genome Institute (JGI-PGF)"/>
            <person name="Walter F."/>
            <person name="Albersmeier A."/>
            <person name="Kalinowski J."/>
            <person name="Ruckert C."/>
        </authorList>
    </citation>
    <scope>NUCLEOTIDE SEQUENCE</scope>
    <source>
        <strain evidence="18">CGMCC 1.15371</strain>
    </source>
</reference>
<dbReference type="NCBIfam" id="NF004976">
    <property type="entry name" value="PRK06349.1"/>
    <property type="match status" value="1"/>
</dbReference>
<evidence type="ECO:0000256" key="4">
    <source>
        <dbReference type="ARBA" id="ARBA00013213"/>
    </source>
</evidence>
<evidence type="ECO:0000256" key="9">
    <source>
        <dbReference type="ARBA" id="ARBA00023053"/>
    </source>
</evidence>
<dbReference type="InterPro" id="IPR005106">
    <property type="entry name" value="Asp/hSer_DH_NAD-bd"/>
</dbReference>
<dbReference type="GO" id="GO:0009086">
    <property type="term" value="P:methionine biosynthetic process"/>
    <property type="evidence" value="ECO:0007669"/>
    <property type="project" value="UniProtKB-KW"/>
</dbReference>
<dbReference type="Pfam" id="PF03447">
    <property type="entry name" value="NAD_binding_3"/>
    <property type="match status" value="1"/>
</dbReference>
<dbReference type="PIRSF" id="PIRSF036497">
    <property type="entry name" value="HDH_short"/>
    <property type="match status" value="1"/>
</dbReference>
<feature type="binding site" evidence="13">
    <location>
        <begin position="9"/>
        <end position="14"/>
    </location>
    <ligand>
        <name>NADP(+)</name>
        <dbReference type="ChEBI" id="CHEBI:58349"/>
    </ligand>
</feature>
<dbReference type="InterPro" id="IPR019811">
    <property type="entry name" value="HDH_CS"/>
</dbReference>
<dbReference type="GO" id="GO:0009088">
    <property type="term" value="P:threonine biosynthetic process"/>
    <property type="evidence" value="ECO:0007669"/>
    <property type="project" value="UniProtKB-UniPathway"/>
</dbReference>
<proteinExistence type="inferred from homology"/>
<dbReference type="SUPFAM" id="SSF55347">
    <property type="entry name" value="Glyceraldehyde-3-phosphate dehydrogenase-like, C-terminal domain"/>
    <property type="match status" value="1"/>
</dbReference>
<evidence type="ECO:0000256" key="11">
    <source>
        <dbReference type="ARBA" id="ARBA00048841"/>
    </source>
</evidence>
<dbReference type="UniPathway" id="UPA00051">
    <property type="reaction ID" value="UER00465"/>
</dbReference>
<dbReference type="UniPathway" id="UPA00050">
    <property type="reaction ID" value="UER00063"/>
</dbReference>
<gene>
    <name evidence="18" type="ORF">GCM10011391_29030</name>
</gene>
<evidence type="ECO:0000256" key="13">
    <source>
        <dbReference type="PIRSR" id="PIRSR036497-2"/>
    </source>
</evidence>
<evidence type="ECO:0000313" key="19">
    <source>
        <dbReference type="Proteomes" id="UP000628775"/>
    </source>
</evidence>
<dbReference type="PROSITE" id="PS01042">
    <property type="entry name" value="HOMOSER_DHGENASE"/>
    <property type="match status" value="1"/>
</dbReference>
<dbReference type="Pfam" id="PF00742">
    <property type="entry name" value="Homoserine_dh"/>
    <property type="match status" value="1"/>
</dbReference>
<dbReference type="FunFam" id="3.30.360.10:FF:000005">
    <property type="entry name" value="Homoserine dehydrogenase"/>
    <property type="match status" value="1"/>
</dbReference>
<dbReference type="SUPFAM" id="SSF51735">
    <property type="entry name" value="NAD(P)-binding Rossmann-fold domains"/>
    <property type="match status" value="1"/>
</dbReference>
<comment type="similarity">
    <text evidence="3 15">Belongs to the homoserine dehydrogenase family.</text>
</comment>
<feature type="domain" description="Homoserine dehydrogenase catalytic" evidence="16">
    <location>
        <begin position="135"/>
        <end position="314"/>
    </location>
</feature>
<feature type="active site" description="Proton donor" evidence="12">
    <location>
        <position position="203"/>
    </location>
</feature>
<dbReference type="InterPro" id="IPR001342">
    <property type="entry name" value="HDH_cat"/>
</dbReference>
<feature type="binding site" evidence="13">
    <location>
        <position position="103"/>
    </location>
    <ligand>
        <name>NADPH</name>
        <dbReference type="ChEBI" id="CHEBI:57783"/>
    </ligand>
</feature>
<evidence type="ECO:0000256" key="5">
    <source>
        <dbReference type="ARBA" id="ARBA00013376"/>
    </source>
</evidence>
<comment type="catalytic activity">
    <reaction evidence="11">
        <text>L-homoserine + NADP(+) = L-aspartate 4-semialdehyde + NADPH + H(+)</text>
        <dbReference type="Rhea" id="RHEA:15761"/>
        <dbReference type="ChEBI" id="CHEBI:15378"/>
        <dbReference type="ChEBI" id="CHEBI:57476"/>
        <dbReference type="ChEBI" id="CHEBI:57783"/>
        <dbReference type="ChEBI" id="CHEBI:58349"/>
        <dbReference type="ChEBI" id="CHEBI:537519"/>
        <dbReference type="EC" id="1.1.1.3"/>
    </reaction>
    <physiologicalReaction direction="right-to-left" evidence="11">
        <dbReference type="Rhea" id="RHEA:15763"/>
    </physiologicalReaction>
</comment>
<evidence type="ECO:0000259" key="16">
    <source>
        <dbReference type="Pfam" id="PF00742"/>
    </source>
</evidence>
<evidence type="ECO:0000256" key="7">
    <source>
        <dbReference type="ARBA" id="ARBA00022697"/>
    </source>
</evidence>
<keyword evidence="6 14" id="KW-0028">Amino-acid biosynthesis</keyword>
<dbReference type="RefSeq" id="WP_188695655.1">
    <property type="nucleotide sequence ID" value="NZ_BMIR01000015.1"/>
</dbReference>
<dbReference type="InterPro" id="IPR022697">
    <property type="entry name" value="HDH_short"/>
</dbReference>
<keyword evidence="13 14" id="KW-0521">NADP</keyword>
<evidence type="ECO:0000256" key="6">
    <source>
        <dbReference type="ARBA" id="ARBA00022605"/>
    </source>
</evidence>
<evidence type="ECO:0000256" key="3">
    <source>
        <dbReference type="ARBA" id="ARBA00006753"/>
    </source>
</evidence>
<dbReference type="PANTHER" id="PTHR43331:SF1">
    <property type="entry name" value="HOMOSERINE DEHYDROGENASE"/>
    <property type="match status" value="1"/>
</dbReference>
<protein>
    <recommendedName>
        <fullName evidence="5 14">Homoserine dehydrogenase</fullName>
        <ecNumber evidence="4 14">1.1.1.3</ecNumber>
    </recommendedName>
</protein>
<keyword evidence="9" id="KW-0915">Sodium</keyword>
<dbReference type="InterPro" id="IPR036291">
    <property type="entry name" value="NAD(P)-bd_dom_sf"/>
</dbReference>
<keyword evidence="8 14" id="KW-0560">Oxidoreductase</keyword>
<sequence>MAINVALIGFGTVGSSVYQLIQSRQEKLRVLLGQEIKVTDIVIKNLNKTRRVAHDVRLTNSFEKVLATERIDVVIEAIVGVEPACTYIEQALKQGIPVITANKALFAHKGSVLKHLAEKHQTGIGYEATVAGGIPIIRTLLELMSINHISKVEGIFNGTANYILTDMRVNNRQFAESLKLAQSLGYAELDPDNDIKGIDAFYKLMILCETIFKQSPEWNDVSVTGIDQITPLDIEVEALRDKRYKLIAEAQYNSDGSLHAEVGPKLIDNEHPLYGVEGVENAVTIHSDLLGALTLKGPGAGGEATASAIFSDLLALFTQNSKSKASDAFKPVTSASNV</sequence>
<feature type="binding site" evidence="13">
    <location>
        <position position="188"/>
    </location>
    <ligand>
        <name>L-homoserine</name>
        <dbReference type="ChEBI" id="CHEBI:57476"/>
    </ligand>
</feature>
<evidence type="ECO:0000256" key="14">
    <source>
        <dbReference type="RuleBase" id="RU000579"/>
    </source>
</evidence>
<name>A0A8J2YKN6_9BACL</name>
<dbReference type="Gene3D" id="3.40.50.720">
    <property type="entry name" value="NAD(P)-binding Rossmann-like Domain"/>
    <property type="match status" value="1"/>
</dbReference>
<keyword evidence="19" id="KW-1185">Reference proteome</keyword>
<evidence type="ECO:0000256" key="10">
    <source>
        <dbReference type="ARBA" id="ARBA00023167"/>
    </source>
</evidence>
<evidence type="ECO:0000256" key="8">
    <source>
        <dbReference type="ARBA" id="ARBA00023002"/>
    </source>
</evidence>
<dbReference type="Proteomes" id="UP000628775">
    <property type="component" value="Unassembled WGS sequence"/>
</dbReference>